<keyword evidence="1 5" id="KW-0378">Hydrolase</keyword>
<dbReference type="AlphaFoldDB" id="A0A1W0X919"/>
<sequence>MAEDELRRKLPNWDFRMAETRAPSPLTVWTRRAFVCAFYLVGIFWALVWLLRQPMEIWKNPAGYFAAKKRASLPAILREPEVGQHGYLNLPNGIRIHYVAAGNEKNPLLLLLHGFPEFWFSWRNQIRHFSDRYRVVAVDLRGFGDSSKPTDEHAYELTKMAEDVKLIVEGLGRKSCVLAGHDWGGFIAWGVASKYPDLVDKLIVMNATHPTVFWKFLMKNPKQFLMSWYIFMFQLPLLPEFYIGHDDFVELEAFLTKPPTGMKPGSITAEELDAYKYTFSEPKSLTAAISFYRNFSRKRDSEPIRWQPVPCPVLVIWGAADAFLCSELALLSGQYTSGQFEVKYLDGISHWVQMEAPDEVNRTMDQFL</sequence>
<dbReference type="Pfam" id="PF00561">
    <property type="entry name" value="Abhydrolase_1"/>
    <property type="match status" value="1"/>
</dbReference>
<evidence type="ECO:0000313" key="6">
    <source>
        <dbReference type="Proteomes" id="UP000192578"/>
    </source>
</evidence>
<evidence type="ECO:0000256" key="3">
    <source>
        <dbReference type="SAM" id="Phobius"/>
    </source>
</evidence>
<dbReference type="Proteomes" id="UP000192578">
    <property type="component" value="Unassembled WGS sequence"/>
</dbReference>
<dbReference type="Gene3D" id="3.40.50.1820">
    <property type="entry name" value="alpha/beta hydrolase"/>
    <property type="match status" value="1"/>
</dbReference>
<organism evidence="5 6">
    <name type="scientific">Hypsibius exemplaris</name>
    <name type="common">Freshwater tardigrade</name>
    <dbReference type="NCBI Taxonomy" id="2072580"/>
    <lineage>
        <taxon>Eukaryota</taxon>
        <taxon>Metazoa</taxon>
        <taxon>Ecdysozoa</taxon>
        <taxon>Tardigrada</taxon>
        <taxon>Eutardigrada</taxon>
        <taxon>Parachela</taxon>
        <taxon>Hypsibioidea</taxon>
        <taxon>Hypsibiidae</taxon>
        <taxon>Hypsibius</taxon>
    </lineage>
</organism>
<comment type="similarity">
    <text evidence="2">Belongs to the AB hydrolase superfamily. Epoxide hydrolase family.</text>
</comment>
<protein>
    <submittedName>
        <fullName evidence="5">Epoxide hydrolase 4</fullName>
    </submittedName>
</protein>
<keyword evidence="3" id="KW-1133">Transmembrane helix</keyword>
<dbReference type="PRINTS" id="PR00111">
    <property type="entry name" value="ABHYDROLASE"/>
</dbReference>
<dbReference type="PANTHER" id="PTHR43329">
    <property type="entry name" value="EPOXIDE HYDROLASE"/>
    <property type="match status" value="1"/>
</dbReference>
<keyword evidence="6" id="KW-1185">Reference proteome</keyword>
<feature type="transmembrane region" description="Helical" evidence="3">
    <location>
        <begin position="32"/>
        <end position="51"/>
    </location>
</feature>
<evidence type="ECO:0000256" key="2">
    <source>
        <dbReference type="ARBA" id="ARBA00038334"/>
    </source>
</evidence>
<dbReference type="InterPro" id="IPR029058">
    <property type="entry name" value="AB_hydrolase_fold"/>
</dbReference>
<gene>
    <name evidence="5" type="ORF">BV898_02229</name>
</gene>
<dbReference type="SMR" id="A0A1W0X919"/>
<accession>A0A1W0X919</accession>
<dbReference type="EMBL" id="MTYJ01000009">
    <property type="protein sequence ID" value="OQV23880.1"/>
    <property type="molecule type" value="Genomic_DNA"/>
</dbReference>
<evidence type="ECO:0000313" key="5">
    <source>
        <dbReference type="EMBL" id="OQV23880.1"/>
    </source>
</evidence>
<dbReference type="SUPFAM" id="SSF53474">
    <property type="entry name" value="alpha/beta-Hydrolases"/>
    <property type="match status" value="1"/>
</dbReference>
<feature type="domain" description="AB hydrolase-1" evidence="4">
    <location>
        <begin position="107"/>
        <end position="357"/>
    </location>
</feature>
<name>A0A1W0X919_HYPEX</name>
<dbReference type="PRINTS" id="PR00412">
    <property type="entry name" value="EPOXHYDRLASE"/>
</dbReference>
<dbReference type="InterPro" id="IPR000639">
    <property type="entry name" value="Epox_hydrolase-like"/>
</dbReference>
<evidence type="ECO:0000256" key="1">
    <source>
        <dbReference type="ARBA" id="ARBA00022801"/>
    </source>
</evidence>
<evidence type="ECO:0000259" key="4">
    <source>
        <dbReference type="Pfam" id="PF00561"/>
    </source>
</evidence>
<dbReference type="GO" id="GO:0004301">
    <property type="term" value="F:epoxide hydrolase activity"/>
    <property type="evidence" value="ECO:0007669"/>
    <property type="project" value="UniProtKB-ARBA"/>
</dbReference>
<proteinExistence type="inferred from homology"/>
<comment type="caution">
    <text evidence="5">The sequence shown here is derived from an EMBL/GenBank/DDBJ whole genome shotgun (WGS) entry which is preliminary data.</text>
</comment>
<reference evidence="6" key="1">
    <citation type="submission" date="2017-01" db="EMBL/GenBank/DDBJ databases">
        <title>Comparative genomics of anhydrobiosis in the tardigrade Hypsibius dujardini.</title>
        <authorList>
            <person name="Yoshida Y."/>
            <person name="Koutsovoulos G."/>
            <person name="Laetsch D."/>
            <person name="Stevens L."/>
            <person name="Kumar S."/>
            <person name="Horikawa D."/>
            <person name="Ishino K."/>
            <person name="Komine S."/>
            <person name="Tomita M."/>
            <person name="Blaxter M."/>
            <person name="Arakawa K."/>
        </authorList>
    </citation>
    <scope>NUCLEOTIDE SEQUENCE [LARGE SCALE GENOMIC DNA]</scope>
    <source>
        <strain evidence="6">Z151</strain>
    </source>
</reference>
<keyword evidence="3" id="KW-0812">Transmembrane</keyword>
<dbReference type="InterPro" id="IPR000073">
    <property type="entry name" value="AB_hydrolase_1"/>
</dbReference>
<keyword evidence="3" id="KW-0472">Membrane</keyword>
<dbReference type="OrthoDB" id="408373at2759"/>